<dbReference type="SUPFAM" id="SSF53649">
    <property type="entry name" value="Alkaline phosphatase-like"/>
    <property type="match status" value="1"/>
</dbReference>
<feature type="binding site" evidence="3">
    <location>
        <position position="296"/>
    </location>
    <ligand>
        <name>Mg(2+)</name>
        <dbReference type="ChEBI" id="CHEBI:18420"/>
    </ligand>
</feature>
<dbReference type="GO" id="GO:0004035">
    <property type="term" value="F:alkaline phosphatase activity"/>
    <property type="evidence" value="ECO:0007669"/>
    <property type="project" value="TreeGrafter"/>
</dbReference>
<keyword evidence="3" id="KW-0460">Magnesium</keyword>
<dbReference type="GO" id="GO:0046872">
    <property type="term" value="F:metal ion binding"/>
    <property type="evidence" value="ECO:0007669"/>
    <property type="project" value="UniProtKB-KW"/>
</dbReference>
<feature type="binding site" evidence="3">
    <location>
        <position position="525"/>
    </location>
    <ligand>
        <name>Zn(2+)</name>
        <dbReference type="ChEBI" id="CHEBI:29105"/>
        <label>2</label>
    </ligand>
</feature>
<protein>
    <submittedName>
        <fullName evidence="4">Alkaline phosphatase</fullName>
    </submittedName>
</protein>
<comment type="cofactor">
    <cofactor evidence="3">
        <name>Mg(2+)</name>
        <dbReference type="ChEBI" id="CHEBI:18420"/>
    </cofactor>
    <text evidence="3">Binds 1 Mg(2+) ion.</text>
</comment>
<dbReference type="EMBL" id="DSOK01000294">
    <property type="protein sequence ID" value="HEN15865.1"/>
    <property type="molecule type" value="Genomic_DNA"/>
</dbReference>
<proteinExistence type="predicted"/>
<dbReference type="Gene3D" id="3.40.720.10">
    <property type="entry name" value="Alkaline Phosphatase, subunit A"/>
    <property type="match status" value="1"/>
</dbReference>
<evidence type="ECO:0000313" key="4">
    <source>
        <dbReference type="EMBL" id="HEN15865.1"/>
    </source>
</evidence>
<evidence type="ECO:0000256" key="1">
    <source>
        <dbReference type="ARBA" id="ARBA00022553"/>
    </source>
</evidence>
<evidence type="ECO:0000256" key="3">
    <source>
        <dbReference type="PIRSR" id="PIRSR601952-2"/>
    </source>
</evidence>
<keyword evidence="3" id="KW-0479">Metal-binding</keyword>
<comment type="cofactor">
    <cofactor evidence="3">
        <name>Zn(2+)</name>
        <dbReference type="ChEBI" id="CHEBI:29105"/>
    </cofactor>
    <text evidence="3">Binds 2 Zn(2+) ions.</text>
</comment>
<dbReference type="Pfam" id="PF00245">
    <property type="entry name" value="Alk_phosphatase"/>
    <property type="match status" value="1"/>
</dbReference>
<dbReference type="PANTHER" id="PTHR11596">
    <property type="entry name" value="ALKALINE PHOSPHATASE"/>
    <property type="match status" value="1"/>
</dbReference>
<sequence>MAMLSALTAGCAEPPAPTGDFLRDLQATATHARKAEFGHWGADPDNYIAWGSHSNRLIPVYTFGTKDAGAGIDLTSYTGANSPYRSEGALQRIYGRLPTHTLNPTADYCDQTNIYDIQKAALDAGKKHIFLVIFDGMDWQTTWTAAIYHSRKVSYREGRGSGLHFLDYTAGGTTQYGYMCTSPHNAGTKVDVDAQTVTNPGGTLFGGYDPELAGVTPWGNAPDPLYPITKNKDKSRQHAYTDSSCSASSMTAGIKSFNNSVNVDYAGHPFATIAHQAQDAGYAVGAVSSVPISHATPAAAYAHNVDRDDFQDLTRDLLGLKSISHPEQPLPGMDVVIGGGYGDERQKDAGGGKNFVPGNAYLTADDLQAVDVRNGGRYVTAIRTAGLNGTKALQAAAEQASQNRHRLLGFYGVGEYKGHLPYRTADGDFQPTVGRSDKAEKYTPADLEENPTLADMTAAALTVLSARDKFWLMVEPGDVDWANHDNNLDNSIGAVLSGDAAVKVITDWVERHSNWNESVLIVTADHGHYFHLVQPEALVAPKARTQAKK</sequence>
<organism evidence="4">
    <name type="scientific">Schlesneria paludicola</name>
    <dbReference type="NCBI Taxonomy" id="360056"/>
    <lineage>
        <taxon>Bacteria</taxon>
        <taxon>Pseudomonadati</taxon>
        <taxon>Planctomycetota</taxon>
        <taxon>Planctomycetia</taxon>
        <taxon>Planctomycetales</taxon>
        <taxon>Planctomycetaceae</taxon>
        <taxon>Schlesneria</taxon>
    </lineage>
</organism>
<feature type="active site" description="Phosphoserine intermediate" evidence="2">
    <location>
        <position position="243"/>
    </location>
</feature>
<dbReference type="InterPro" id="IPR001952">
    <property type="entry name" value="Alkaline_phosphatase"/>
</dbReference>
<dbReference type="AlphaFoldDB" id="A0A7C2JZP2"/>
<accession>A0A7C2JZP2</accession>
<feature type="binding site" evidence="3">
    <location>
        <position position="294"/>
    </location>
    <ligand>
        <name>Mg(2+)</name>
        <dbReference type="ChEBI" id="CHEBI:18420"/>
    </ligand>
</feature>
<feature type="binding site" evidence="3">
    <location>
        <position position="484"/>
    </location>
    <ligand>
        <name>Zn(2+)</name>
        <dbReference type="ChEBI" id="CHEBI:29105"/>
        <label>2</label>
    </ligand>
</feature>
<feature type="binding site" evidence="3">
    <location>
        <position position="480"/>
    </location>
    <ligand>
        <name>Zn(2+)</name>
        <dbReference type="ChEBI" id="CHEBI:29105"/>
        <label>2</label>
    </ligand>
</feature>
<dbReference type="InterPro" id="IPR017850">
    <property type="entry name" value="Alkaline_phosphatase_core_sf"/>
</dbReference>
<comment type="caution">
    <text evidence="4">The sequence shown here is derived from an EMBL/GenBank/DDBJ whole genome shotgun (WGS) entry which is preliminary data.</text>
</comment>
<keyword evidence="1" id="KW-0597">Phosphoprotein</keyword>
<evidence type="ECO:0000256" key="2">
    <source>
        <dbReference type="PIRSR" id="PIRSR601952-1"/>
    </source>
</evidence>
<name>A0A7C2JZP2_9PLAN</name>
<dbReference type="PANTHER" id="PTHR11596:SF5">
    <property type="entry name" value="ALKALINE PHOSPHATASE"/>
    <property type="match status" value="1"/>
</dbReference>
<reference evidence="4" key="1">
    <citation type="journal article" date="2020" name="mSystems">
        <title>Genome- and Community-Level Interaction Insights into Carbon Utilization and Element Cycling Functions of Hydrothermarchaeota in Hydrothermal Sediment.</title>
        <authorList>
            <person name="Zhou Z."/>
            <person name="Liu Y."/>
            <person name="Xu W."/>
            <person name="Pan J."/>
            <person name="Luo Z.H."/>
            <person name="Li M."/>
        </authorList>
    </citation>
    <scope>NUCLEOTIDE SEQUENCE [LARGE SCALE GENOMIC DNA]</scope>
    <source>
        <strain evidence="4">SpSt-339</strain>
    </source>
</reference>
<feature type="binding site" evidence="3">
    <location>
        <position position="526"/>
    </location>
    <ligand>
        <name>Zn(2+)</name>
        <dbReference type="ChEBI" id="CHEBI:29105"/>
        <label>2</label>
    </ligand>
</feature>
<dbReference type="SMART" id="SM00098">
    <property type="entry name" value="alkPPc"/>
    <property type="match status" value="1"/>
</dbReference>
<feature type="binding site" evidence="3">
    <location>
        <position position="475"/>
    </location>
    <ligand>
        <name>Mg(2+)</name>
        <dbReference type="ChEBI" id="CHEBI:18420"/>
    </ligand>
</feature>
<keyword evidence="3" id="KW-0862">Zinc</keyword>
<gene>
    <name evidence="4" type="ORF">ENQ76_10405</name>
</gene>